<evidence type="ECO:0000256" key="2">
    <source>
        <dbReference type="ARBA" id="ARBA00023002"/>
    </source>
</evidence>
<dbReference type="PANTHER" id="PTHR24321">
    <property type="entry name" value="DEHYDROGENASES, SHORT CHAIN"/>
    <property type="match status" value="1"/>
</dbReference>
<dbReference type="PRINTS" id="PR00080">
    <property type="entry name" value="SDRFAMILY"/>
</dbReference>
<reference evidence="3 4" key="1">
    <citation type="journal article" date="2019" name="Int. J. Syst. Evol. Microbiol.">
        <title>The Global Catalogue of Microorganisms (GCM) 10K type strain sequencing project: providing services to taxonomists for standard genome sequencing and annotation.</title>
        <authorList>
            <consortium name="The Broad Institute Genomics Platform"/>
            <consortium name="The Broad Institute Genome Sequencing Center for Infectious Disease"/>
            <person name="Wu L."/>
            <person name="Ma J."/>
        </authorList>
    </citation>
    <scope>NUCLEOTIDE SEQUENCE [LARGE SCALE GENOMIC DNA]</scope>
    <source>
        <strain evidence="3 4">JCM 14942</strain>
    </source>
</reference>
<comment type="caution">
    <text evidence="3">The sequence shown here is derived from an EMBL/GenBank/DDBJ whole genome shotgun (WGS) entry which is preliminary data.</text>
</comment>
<keyword evidence="2" id="KW-0560">Oxidoreductase</keyword>
<accession>A0ABN2BSP1</accession>
<dbReference type="Pfam" id="PF13561">
    <property type="entry name" value="adh_short_C2"/>
    <property type="match status" value="1"/>
</dbReference>
<evidence type="ECO:0000313" key="3">
    <source>
        <dbReference type="EMBL" id="GAA1545374.1"/>
    </source>
</evidence>
<organism evidence="3 4">
    <name type="scientific">Nocardioides humi</name>
    <dbReference type="NCBI Taxonomy" id="449461"/>
    <lineage>
        <taxon>Bacteria</taxon>
        <taxon>Bacillati</taxon>
        <taxon>Actinomycetota</taxon>
        <taxon>Actinomycetes</taxon>
        <taxon>Propionibacteriales</taxon>
        <taxon>Nocardioidaceae</taxon>
        <taxon>Nocardioides</taxon>
    </lineage>
</organism>
<comment type="similarity">
    <text evidence="1">Belongs to the short-chain dehydrogenases/reductases (SDR) family.</text>
</comment>
<protein>
    <submittedName>
        <fullName evidence="3">Glucose 1-dehydrogenase</fullName>
    </submittedName>
</protein>
<dbReference type="InterPro" id="IPR036291">
    <property type="entry name" value="NAD(P)-bd_dom_sf"/>
</dbReference>
<evidence type="ECO:0000313" key="4">
    <source>
        <dbReference type="Proteomes" id="UP001500842"/>
    </source>
</evidence>
<dbReference type="InterPro" id="IPR020904">
    <property type="entry name" value="Sc_DH/Rdtase_CS"/>
</dbReference>
<keyword evidence="4" id="KW-1185">Reference proteome</keyword>
<dbReference type="EMBL" id="BAAAOR010000041">
    <property type="protein sequence ID" value="GAA1545374.1"/>
    <property type="molecule type" value="Genomic_DNA"/>
</dbReference>
<evidence type="ECO:0000256" key="1">
    <source>
        <dbReference type="ARBA" id="ARBA00006484"/>
    </source>
</evidence>
<dbReference type="InterPro" id="IPR002347">
    <property type="entry name" value="SDR_fam"/>
</dbReference>
<dbReference type="PANTHER" id="PTHR24321:SF15">
    <property type="entry name" value="OXIDOREDUCTASE UCPA"/>
    <property type="match status" value="1"/>
</dbReference>
<dbReference type="Gene3D" id="3.40.50.720">
    <property type="entry name" value="NAD(P)-binding Rossmann-like Domain"/>
    <property type="match status" value="1"/>
</dbReference>
<dbReference type="Proteomes" id="UP001500842">
    <property type="component" value="Unassembled WGS sequence"/>
</dbReference>
<proteinExistence type="inferred from homology"/>
<dbReference type="CDD" id="cd05233">
    <property type="entry name" value="SDR_c"/>
    <property type="match status" value="1"/>
</dbReference>
<dbReference type="PRINTS" id="PR00081">
    <property type="entry name" value="GDHRDH"/>
</dbReference>
<dbReference type="RefSeq" id="WP_181410668.1">
    <property type="nucleotide sequence ID" value="NZ_BAAAOR010000041.1"/>
</dbReference>
<gene>
    <name evidence="3" type="ORF">GCM10009788_54720</name>
</gene>
<sequence length="289" mass="30080">MALAAPHHDLDETTLPDVTGRLRDAVALVVGAGSIGSRPGNGAATAILFARAGARVFCVDRDPDALRRTVATIRAEGGEAAGAVADVQVEEQVRAAVEECAATFGGVDVLHNNVGIGVPGALADVQERHWDLVMDVNLTGTFLACKHAIPHLLRSTRGGAIVNVSSIASQVTSGVPLIAYGASKAGVDHLTRVVAAQYGATGLRCNAVLPGLIDSPTVYAGLTTDEAEAERMRERRHRMAPSGRMGQVWDVAYASLFLASEDASYITGVLLPVDAAITTQVVAPTWDDV</sequence>
<dbReference type="PROSITE" id="PS00061">
    <property type="entry name" value="ADH_SHORT"/>
    <property type="match status" value="1"/>
</dbReference>
<dbReference type="SUPFAM" id="SSF51735">
    <property type="entry name" value="NAD(P)-binding Rossmann-fold domains"/>
    <property type="match status" value="1"/>
</dbReference>
<name>A0ABN2BSP1_9ACTN</name>